<sequence>MGLKSLFRRHDDDNDEASSSNPPPSYSDADKGHNYGPPAARDAPSYERPTYPVDSTIVPATLKFPPRLNVYLSWKSARTFHLGTSGEEKLFAVSTSWAVMGMKKPLLTIYDGPEKTDPVLAETSPLNYTMNQRSTITLPPGAATNPGTAPLVINLKYEYSLKTIVFSFTLAVPPPPSRKGDPPQEEAFEWRSTFGDETDPVLAETSPLNYTLSQRSTITLPPGAATDPGAAPLAINLKYEYSLKTTVFSFTLAVPPPPSRKGDPPQEEAFEWRSTFGDEVKHLTGGSVFSSGWKLVRLWGPENRSGAAGPGFASDGKEIVAVLARSMSASMTKSALFAFMGTGLTGQMGAQWELVALASAIQMWWAWTTGTVYTR</sequence>
<dbReference type="AlphaFoldDB" id="A0A0G4LQX4"/>
<organism evidence="2 3">
    <name type="scientific">Verticillium longisporum</name>
    <name type="common">Verticillium dahliae var. longisporum</name>
    <dbReference type="NCBI Taxonomy" id="100787"/>
    <lineage>
        <taxon>Eukaryota</taxon>
        <taxon>Fungi</taxon>
        <taxon>Dikarya</taxon>
        <taxon>Ascomycota</taxon>
        <taxon>Pezizomycotina</taxon>
        <taxon>Sordariomycetes</taxon>
        <taxon>Hypocreomycetidae</taxon>
        <taxon>Glomerellales</taxon>
        <taxon>Plectosphaerellaceae</taxon>
        <taxon>Verticillium</taxon>
    </lineage>
</organism>
<evidence type="ECO:0000313" key="2">
    <source>
        <dbReference type="EMBL" id="CRK24319.1"/>
    </source>
</evidence>
<protein>
    <submittedName>
        <fullName evidence="2">Uncharacterized protein</fullName>
    </submittedName>
</protein>
<reference evidence="3" key="1">
    <citation type="submission" date="2015-05" db="EMBL/GenBank/DDBJ databases">
        <authorList>
            <person name="Fogelqvist Johan"/>
        </authorList>
    </citation>
    <scope>NUCLEOTIDE SEQUENCE [LARGE SCALE GENOMIC DNA]</scope>
</reference>
<evidence type="ECO:0000313" key="3">
    <source>
        <dbReference type="Proteomes" id="UP000045706"/>
    </source>
</evidence>
<accession>A0A0G4LQX4</accession>
<feature type="region of interest" description="Disordered" evidence="1">
    <location>
        <begin position="1"/>
        <end position="50"/>
    </location>
</feature>
<dbReference type="Proteomes" id="UP000045706">
    <property type="component" value="Unassembled WGS sequence"/>
</dbReference>
<name>A0A0G4LQX4_VERLO</name>
<proteinExistence type="predicted"/>
<gene>
    <name evidence="2" type="ORF">BN1723_013262</name>
</gene>
<evidence type="ECO:0000256" key="1">
    <source>
        <dbReference type="SAM" id="MobiDB-lite"/>
    </source>
</evidence>
<dbReference type="EMBL" id="CVQI01016002">
    <property type="protein sequence ID" value="CRK24319.1"/>
    <property type="molecule type" value="Genomic_DNA"/>
</dbReference>